<dbReference type="FunFam" id="1.10.150.20:FF:000009">
    <property type="entry name" value="Flap endonuclease 1"/>
    <property type="match status" value="1"/>
</dbReference>
<evidence type="ECO:0000256" key="5">
    <source>
        <dbReference type="ARBA" id="ARBA00022705"/>
    </source>
</evidence>
<keyword evidence="13" id="KW-0805">Transcription regulation</keyword>
<dbReference type="SMART" id="SM00484">
    <property type="entry name" value="XPGI"/>
    <property type="match status" value="1"/>
</dbReference>
<organism evidence="21 22">
    <name type="scientific">Zingiber officinale</name>
    <name type="common">Ginger</name>
    <name type="synonym">Amomum zingiber</name>
    <dbReference type="NCBI Taxonomy" id="94328"/>
    <lineage>
        <taxon>Eukaryota</taxon>
        <taxon>Viridiplantae</taxon>
        <taxon>Streptophyta</taxon>
        <taxon>Embryophyta</taxon>
        <taxon>Tracheophyta</taxon>
        <taxon>Spermatophyta</taxon>
        <taxon>Magnoliopsida</taxon>
        <taxon>Liliopsida</taxon>
        <taxon>Zingiberales</taxon>
        <taxon>Zingiberaceae</taxon>
        <taxon>Zingiber</taxon>
    </lineage>
</organism>
<feature type="compositionally biased region" description="Basic and acidic residues" evidence="19">
    <location>
        <begin position="404"/>
        <end position="435"/>
    </location>
</feature>
<evidence type="ECO:0000256" key="18">
    <source>
        <dbReference type="ARBA" id="ARBA00034726"/>
    </source>
</evidence>
<dbReference type="Pfam" id="PF00867">
    <property type="entry name" value="XPG_I"/>
    <property type="match status" value="1"/>
</dbReference>
<dbReference type="FunFam" id="4.10.280.10:FF:000004">
    <property type="entry name" value="Basic helix-loop-helix transcription factor"/>
    <property type="match status" value="1"/>
</dbReference>
<keyword evidence="9" id="KW-0227">DNA damage</keyword>
<evidence type="ECO:0000256" key="17">
    <source>
        <dbReference type="ARBA" id="ARBA00023242"/>
    </source>
</evidence>
<keyword evidence="14" id="KW-0496">Mitochondrion</keyword>
<keyword evidence="10" id="KW-0378">Hydrolase</keyword>
<dbReference type="InterPro" id="IPR011598">
    <property type="entry name" value="bHLH_dom"/>
</dbReference>
<comment type="similarity">
    <text evidence="18">Belongs to the XPG/RAD2 endonuclease family. FEN1 subfamily.</text>
</comment>
<dbReference type="GO" id="GO:0004519">
    <property type="term" value="F:endonuclease activity"/>
    <property type="evidence" value="ECO:0007669"/>
    <property type="project" value="UniProtKB-KW"/>
</dbReference>
<evidence type="ECO:0000313" key="22">
    <source>
        <dbReference type="Proteomes" id="UP000734854"/>
    </source>
</evidence>
<comment type="similarity">
    <text evidence="3">Belongs to the bHLH protein family.</text>
</comment>
<evidence type="ECO:0000256" key="14">
    <source>
        <dbReference type="ARBA" id="ARBA00023128"/>
    </source>
</evidence>
<evidence type="ECO:0000256" key="4">
    <source>
        <dbReference type="ARBA" id="ARBA00022553"/>
    </source>
</evidence>
<keyword evidence="8" id="KW-0255">Endonuclease</keyword>
<dbReference type="AlphaFoldDB" id="A0A8J5C024"/>
<dbReference type="GO" id="GO:0003677">
    <property type="term" value="F:DNA binding"/>
    <property type="evidence" value="ECO:0007669"/>
    <property type="project" value="InterPro"/>
</dbReference>
<dbReference type="Gene3D" id="1.10.150.20">
    <property type="entry name" value="5' to 3' exonuclease, C-terminal subdomain"/>
    <property type="match status" value="1"/>
</dbReference>
<evidence type="ECO:0000256" key="1">
    <source>
        <dbReference type="ARBA" id="ARBA00001946"/>
    </source>
</evidence>
<feature type="region of interest" description="Disordered" evidence="19">
    <location>
        <begin position="255"/>
        <end position="326"/>
    </location>
</feature>
<comment type="caution">
    <text evidence="21">The sequence shown here is derived from an EMBL/GenBank/DDBJ whole genome shotgun (WGS) entry which is preliminary data.</text>
</comment>
<dbReference type="SMART" id="SM00353">
    <property type="entry name" value="HLH"/>
    <property type="match status" value="1"/>
</dbReference>
<keyword evidence="6" id="KW-0540">Nuclease</keyword>
<evidence type="ECO:0000256" key="16">
    <source>
        <dbReference type="ARBA" id="ARBA00023204"/>
    </source>
</evidence>
<keyword evidence="16" id="KW-0234">DNA repair</keyword>
<dbReference type="GO" id="GO:0006281">
    <property type="term" value="P:DNA repair"/>
    <property type="evidence" value="ECO:0007669"/>
    <property type="project" value="UniProtKB-KW"/>
</dbReference>
<accession>A0A8J5C024</accession>
<dbReference type="GO" id="GO:0006260">
    <property type="term" value="P:DNA replication"/>
    <property type="evidence" value="ECO:0007669"/>
    <property type="project" value="UniProtKB-KW"/>
</dbReference>
<dbReference type="InterPro" id="IPR047265">
    <property type="entry name" value="PIF1-like_bHLH"/>
</dbReference>
<comment type="subcellular location">
    <subcellularLocation>
        <location evidence="2">Nucleus</location>
    </subcellularLocation>
</comment>
<dbReference type="CDD" id="cd11445">
    <property type="entry name" value="bHLH_AtPIF_like"/>
    <property type="match status" value="1"/>
</dbReference>
<evidence type="ECO:0000256" key="12">
    <source>
        <dbReference type="ARBA" id="ARBA00022842"/>
    </source>
</evidence>
<sequence>MRQKQETIQSRMINGTSDLFSIPDDEFAELAWENGQIVMQNQNSKARKGSFPSGAFSSRYGTVQEKDTREKVGKFPHPGAVDDHQLSRSSADNGENAQDDDIVPWISYPIEEVLPSETLQNDYCAEFLNEFSAFDVNPLSTHRSNVVGTGRTVGLSQEIRRSNNVEHGHVPKAPTWSSLGSSRMRTSHPQQFQAPALNSKSTVVDIRSNDNNVAQELNRRLQNQGPAGSKQKQQQGGMGTLMNFSHFARPTALAKANPHSYAGSRSNEKAFTPSSNPVTLRPVESNSGSKDINKVPGQSGSGPLRLELGSSMKNLHGGGSAEFSNKISGEDTLRSSKNCTNLPDGLPSSSFAASVALCRHDNRKDAEAVMPSSSMCSGNINVAASNEPKHGEKRKEYDAEDSDYLSHSEDLQDEYADIRKPPTGRGERTKRGRAAEVHNLSERRRRNRINEKMRALQELIPNCNKVDKASMLEEAIEYLKTLQMQVQIMSMGSRLYMPPPMMFPPAMQHLRGPMVAHFPSVGVGVGTSMGLTPGCPMIPIPPMHAPQFPCTPSSGLSCMNGIPGPINPSMFGVHGQGFPVLMPRPPQFGTLAGLSLNMNAEPDGHTNNAVGITSDHQQQQNLNGEPNANNKRLPMMISSGREKKLHISIQVDRWSIQAVQKGLTKLIAENAPGAIREQTFESYSGQWIAMDASMSIYQFLVAVGRNGVETLTNEAGEVTRHVKRLDAMKDLTTAMENGNEDEIEKFSKRTVKMTKRHNEDCKRLLRLMGVPVIEISGSVPRQLKFHVYAKAPCEAEAQCAALCKAGKVYAVASEDMDSLTFGAPRFVRHLTDPSSRRIPVIEFQMSKILEELKLTMEQFIDLCILSGCDYCDSIRGIGGQTALKLIRRHGCLENILQNINKERYRILKDWPYPEVRQLFQEPTVSLETPELKLTLPDEEGLLNFLVNENSFNKNRAIERMKGVKNLYYQEKSETFFKPVLSASLPLKTKERKCLVHLPRALFKSGFMTAVDVSVICSSQMNILPPVRALRLPSSTPAHLGLGL</sequence>
<evidence type="ECO:0000256" key="7">
    <source>
        <dbReference type="ARBA" id="ARBA00022723"/>
    </source>
</evidence>
<dbReference type="SMART" id="SM00279">
    <property type="entry name" value="HhH2"/>
    <property type="match status" value="1"/>
</dbReference>
<dbReference type="Gene3D" id="4.10.280.10">
    <property type="entry name" value="Helix-loop-helix DNA-binding domain"/>
    <property type="match status" value="1"/>
</dbReference>
<dbReference type="InterPro" id="IPR029060">
    <property type="entry name" value="PIN-like_dom_sf"/>
</dbReference>
<dbReference type="CDD" id="cd09867">
    <property type="entry name" value="PIN_FEN1"/>
    <property type="match status" value="1"/>
</dbReference>
<evidence type="ECO:0000256" key="11">
    <source>
        <dbReference type="ARBA" id="ARBA00022839"/>
    </source>
</evidence>
<dbReference type="PRINTS" id="PR00853">
    <property type="entry name" value="XPGRADSUPER"/>
</dbReference>
<dbReference type="InterPro" id="IPR036638">
    <property type="entry name" value="HLH_DNA-bd_sf"/>
</dbReference>
<evidence type="ECO:0000256" key="8">
    <source>
        <dbReference type="ARBA" id="ARBA00022759"/>
    </source>
</evidence>
<feature type="compositionally biased region" description="Basic and acidic residues" evidence="19">
    <location>
        <begin position="387"/>
        <end position="397"/>
    </location>
</feature>
<keyword evidence="17" id="KW-0539">Nucleus</keyword>
<dbReference type="InterPro" id="IPR008918">
    <property type="entry name" value="HhH2"/>
</dbReference>
<reference evidence="21 22" key="1">
    <citation type="submission" date="2020-08" db="EMBL/GenBank/DDBJ databases">
        <title>Plant Genome Project.</title>
        <authorList>
            <person name="Zhang R.-G."/>
        </authorList>
    </citation>
    <scope>NUCLEOTIDE SEQUENCE [LARGE SCALE GENOMIC DNA]</scope>
    <source>
        <tissue evidence="21">Rhizome</tissue>
    </source>
</reference>
<dbReference type="InterPro" id="IPR006085">
    <property type="entry name" value="XPG_DNA_repair_N"/>
</dbReference>
<dbReference type="GO" id="GO:0005634">
    <property type="term" value="C:nucleus"/>
    <property type="evidence" value="ECO:0007669"/>
    <property type="project" value="UniProtKB-SubCell"/>
</dbReference>
<dbReference type="GO" id="GO:0046872">
    <property type="term" value="F:metal ion binding"/>
    <property type="evidence" value="ECO:0007669"/>
    <property type="project" value="UniProtKB-KW"/>
</dbReference>
<comment type="cofactor">
    <cofactor evidence="1">
        <name>Mg(2+)</name>
        <dbReference type="ChEBI" id="CHEBI:18420"/>
    </cofactor>
</comment>
<evidence type="ECO:0000256" key="2">
    <source>
        <dbReference type="ARBA" id="ARBA00004123"/>
    </source>
</evidence>
<gene>
    <name evidence="21" type="ORF">ZIOFF_070620</name>
</gene>
<dbReference type="Gene3D" id="3.40.50.1010">
    <property type="entry name" value="5'-nuclease"/>
    <property type="match status" value="2"/>
</dbReference>
<dbReference type="InterPro" id="IPR036279">
    <property type="entry name" value="5-3_exonuclease_C_sf"/>
</dbReference>
<dbReference type="SUPFAM" id="SSF47807">
    <property type="entry name" value="5' to 3' exonuclease, C-terminal subdomain"/>
    <property type="match status" value="1"/>
</dbReference>
<feature type="domain" description="BHLH" evidence="20">
    <location>
        <begin position="433"/>
        <end position="482"/>
    </location>
</feature>
<evidence type="ECO:0000256" key="6">
    <source>
        <dbReference type="ARBA" id="ARBA00022722"/>
    </source>
</evidence>
<feature type="region of interest" description="Disordered" evidence="19">
    <location>
        <begin position="43"/>
        <end position="100"/>
    </location>
</feature>
<protein>
    <recommendedName>
        <fullName evidence="20">BHLH domain-containing protein</fullName>
    </recommendedName>
</protein>
<feature type="compositionally biased region" description="Polar residues" evidence="19">
    <location>
        <begin position="87"/>
        <end position="96"/>
    </location>
</feature>
<feature type="region of interest" description="Disordered" evidence="19">
    <location>
        <begin position="379"/>
        <end position="435"/>
    </location>
</feature>
<dbReference type="EMBL" id="JACMSC010000021">
    <property type="protein sequence ID" value="KAG6469690.1"/>
    <property type="molecule type" value="Genomic_DNA"/>
</dbReference>
<evidence type="ECO:0000259" key="20">
    <source>
        <dbReference type="PROSITE" id="PS50888"/>
    </source>
</evidence>
<evidence type="ECO:0000256" key="3">
    <source>
        <dbReference type="ARBA" id="ARBA00005510"/>
    </source>
</evidence>
<keyword evidence="4" id="KW-0597">Phosphoprotein</keyword>
<dbReference type="PANTHER" id="PTHR46807:SF1">
    <property type="entry name" value="TRANSCRIPTION FACTOR PIF3"/>
    <property type="match status" value="1"/>
</dbReference>
<proteinExistence type="inferred from homology"/>
<evidence type="ECO:0000256" key="15">
    <source>
        <dbReference type="ARBA" id="ARBA00023163"/>
    </source>
</evidence>
<name>A0A8J5C024_ZINOF</name>
<evidence type="ECO:0000256" key="10">
    <source>
        <dbReference type="ARBA" id="ARBA00022801"/>
    </source>
</evidence>
<dbReference type="PROSITE" id="PS50888">
    <property type="entry name" value="BHLH"/>
    <property type="match status" value="1"/>
</dbReference>
<dbReference type="GO" id="GO:0046983">
    <property type="term" value="F:protein dimerization activity"/>
    <property type="evidence" value="ECO:0007669"/>
    <property type="project" value="InterPro"/>
</dbReference>
<keyword evidence="22" id="KW-1185">Reference proteome</keyword>
<dbReference type="PANTHER" id="PTHR46807">
    <property type="entry name" value="TRANSCRIPTION FACTOR PIF3"/>
    <property type="match status" value="1"/>
</dbReference>
<keyword evidence="12" id="KW-0460">Magnesium</keyword>
<feature type="compositionally biased region" description="Polar residues" evidence="19">
    <location>
        <begin position="272"/>
        <end position="290"/>
    </location>
</feature>
<evidence type="ECO:0000313" key="21">
    <source>
        <dbReference type="EMBL" id="KAG6469690.1"/>
    </source>
</evidence>
<dbReference type="SUPFAM" id="SSF47459">
    <property type="entry name" value="HLH, helix-loop-helix DNA-binding domain"/>
    <property type="match status" value="1"/>
</dbReference>
<evidence type="ECO:0000256" key="13">
    <source>
        <dbReference type="ARBA" id="ARBA00023015"/>
    </source>
</evidence>
<evidence type="ECO:0000256" key="19">
    <source>
        <dbReference type="SAM" id="MobiDB-lite"/>
    </source>
</evidence>
<dbReference type="InterPro" id="IPR006086">
    <property type="entry name" value="XPG-I_dom"/>
</dbReference>
<keyword evidence="5" id="KW-0235">DNA replication</keyword>
<feature type="compositionally biased region" description="Basic and acidic residues" evidence="19">
    <location>
        <begin position="64"/>
        <end position="73"/>
    </location>
</feature>
<keyword evidence="7" id="KW-0479">Metal-binding</keyword>
<dbReference type="InterPro" id="IPR006084">
    <property type="entry name" value="XPG/Rad2"/>
</dbReference>
<dbReference type="Pfam" id="PF00752">
    <property type="entry name" value="XPG_N"/>
    <property type="match status" value="1"/>
</dbReference>
<keyword evidence="11" id="KW-0269">Exonuclease</keyword>
<dbReference type="InterPro" id="IPR044273">
    <property type="entry name" value="PIF3-like"/>
</dbReference>
<dbReference type="SUPFAM" id="SSF88723">
    <property type="entry name" value="PIN domain-like"/>
    <property type="match status" value="1"/>
</dbReference>
<dbReference type="Proteomes" id="UP000734854">
    <property type="component" value="Unassembled WGS sequence"/>
</dbReference>
<dbReference type="CDD" id="cd09907">
    <property type="entry name" value="H3TH_FEN1-Euk"/>
    <property type="match status" value="1"/>
</dbReference>
<evidence type="ECO:0000256" key="9">
    <source>
        <dbReference type="ARBA" id="ARBA00022763"/>
    </source>
</evidence>
<dbReference type="SMART" id="SM00485">
    <property type="entry name" value="XPGN"/>
    <property type="match status" value="1"/>
</dbReference>
<dbReference type="Pfam" id="PF00010">
    <property type="entry name" value="HLH"/>
    <property type="match status" value="1"/>
</dbReference>
<keyword evidence="15" id="KW-0804">Transcription</keyword>
<dbReference type="GO" id="GO:0004527">
    <property type="term" value="F:exonuclease activity"/>
    <property type="evidence" value="ECO:0007669"/>
    <property type="project" value="UniProtKB-KW"/>
</dbReference>
<dbReference type="GO" id="GO:0003700">
    <property type="term" value="F:DNA-binding transcription factor activity"/>
    <property type="evidence" value="ECO:0007669"/>
    <property type="project" value="InterPro"/>
</dbReference>